<evidence type="ECO:0000313" key="13">
    <source>
        <dbReference type="EMBL" id="KAG9257861.1"/>
    </source>
</evidence>
<dbReference type="FunFam" id="1.10.1670.10:FF:000005">
    <property type="entry name" value="N-glycosylase/DNA lyase OGG1"/>
    <property type="match status" value="1"/>
</dbReference>
<keyword evidence="14" id="KW-1185">Reference proteome</keyword>
<keyword evidence="10" id="KW-0326">Glycosidase</keyword>
<dbReference type="GO" id="GO:0140078">
    <property type="term" value="F:class I DNA-(apurinic or apyrimidinic site) endonuclease activity"/>
    <property type="evidence" value="ECO:0007669"/>
    <property type="project" value="UniProtKB-EC"/>
</dbReference>
<dbReference type="Gene3D" id="1.10.1670.10">
    <property type="entry name" value="Helix-hairpin-Helix base-excision DNA repair enzymes (C-terminal)"/>
    <property type="match status" value="1"/>
</dbReference>
<evidence type="ECO:0000256" key="10">
    <source>
        <dbReference type="ARBA" id="ARBA00023295"/>
    </source>
</evidence>
<evidence type="ECO:0000256" key="8">
    <source>
        <dbReference type="ARBA" id="ARBA00023242"/>
    </source>
</evidence>
<dbReference type="InterPro" id="IPR012904">
    <property type="entry name" value="OGG_N"/>
</dbReference>
<evidence type="ECO:0000313" key="14">
    <source>
        <dbReference type="Proteomes" id="UP000887229"/>
    </source>
</evidence>
<reference evidence="13" key="1">
    <citation type="journal article" date="2021" name="IMA Fungus">
        <title>Genomic characterization of three marine fungi, including Emericellopsis atlantica sp. nov. with signatures of a generalist lifestyle and marine biomass degradation.</title>
        <authorList>
            <person name="Hagestad O.C."/>
            <person name="Hou L."/>
            <person name="Andersen J.H."/>
            <person name="Hansen E.H."/>
            <person name="Altermark B."/>
            <person name="Li C."/>
            <person name="Kuhnert E."/>
            <person name="Cox R.J."/>
            <person name="Crous P.W."/>
            <person name="Spatafora J.W."/>
            <person name="Lail K."/>
            <person name="Amirebrahimi M."/>
            <person name="Lipzen A."/>
            <person name="Pangilinan J."/>
            <person name="Andreopoulos W."/>
            <person name="Hayes R.D."/>
            <person name="Ng V."/>
            <person name="Grigoriev I.V."/>
            <person name="Jackson S.A."/>
            <person name="Sutton T.D.S."/>
            <person name="Dobson A.D.W."/>
            <person name="Rama T."/>
        </authorList>
    </citation>
    <scope>NUCLEOTIDE SEQUENCE</scope>
    <source>
        <strain evidence="13">TS7</strain>
    </source>
</reference>
<evidence type="ECO:0000256" key="7">
    <source>
        <dbReference type="ARBA" id="ARBA00023239"/>
    </source>
</evidence>
<dbReference type="SMART" id="SM00478">
    <property type="entry name" value="ENDO3c"/>
    <property type="match status" value="1"/>
</dbReference>
<dbReference type="Gene3D" id="3.30.310.40">
    <property type="match status" value="1"/>
</dbReference>
<protein>
    <recommendedName>
        <fullName evidence="3">DNA-(apurinic or apyrimidinic site) lyase</fullName>
        <ecNumber evidence="3">4.2.99.18</ecNumber>
    </recommendedName>
</protein>
<evidence type="ECO:0000256" key="1">
    <source>
        <dbReference type="ARBA" id="ARBA00004123"/>
    </source>
</evidence>
<dbReference type="SUPFAM" id="SSF48150">
    <property type="entry name" value="DNA-glycosylase"/>
    <property type="match status" value="1"/>
</dbReference>
<evidence type="ECO:0000259" key="12">
    <source>
        <dbReference type="SMART" id="SM00478"/>
    </source>
</evidence>
<dbReference type="Pfam" id="PF00730">
    <property type="entry name" value="HhH-GPD"/>
    <property type="match status" value="1"/>
</dbReference>
<dbReference type="Gene3D" id="1.10.340.30">
    <property type="entry name" value="Hypothetical protein, domain 2"/>
    <property type="match status" value="1"/>
</dbReference>
<dbReference type="RefSeq" id="XP_046121785.1">
    <property type="nucleotide sequence ID" value="XM_046262769.1"/>
</dbReference>
<keyword evidence="6" id="KW-0234">DNA repair</keyword>
<comment type="caution">
    <text evidence="13">The sequence shown here is derived from an EMBL/GenBank/DDBJ whole genome shotgun (WGS) entry which is preliminary data.</text>
</comment>
<dbReference type="AlphaFoldDB" id="A0A9P7ZTK6"/>
<keyword evidence="7" id="KW-0456">Lyase</keyword>
<name>A0A9P7ZTK6_9HYPO</name>
<gene>
    <name evidence="13" type="ORF">F5Z01DRAFT_644431</name>
</gene>
<dbReference type="GeneID" id="70293672"/>
<dbReference type="CDD" id="cd00056">
    <property type="entry name" value="ENDO3c"/>
    <property type="match status" value="1"/>
</dbReference>
<accession>A0A9P7ZTK6</accession>
<keyword evidence="4" id="KW-0227">DNA damage</keyword>
<dbReference type="GO" id="GO:0006285">
    <property type="term" value="P:base-excision repair, AP site formation"/>
    <property type="evidence" value="ECO:0007669"/>
    <property type="project" value="TreeGrafter"/>
</dbReference>
<feature type="domain" description="HhH-GPD" evidence="12">
    <location>
        <begin position="176"/>
        <end position="352"/>
    </location>
</feature>
<keyword evidence="8" id="KW-0539">Nucleus</keyword>
<sequence>MLPLESWTLGESSGITQGAIWQYSCLSRANITSLNRSANSYTMTVKVPQMWHKLPVNLTELCIDTTLRCGQSFRWRKFGDEWRCTLHGRILSLRQDPECVRYKATWPTHRPEVNKQCQADDTEALLRHYFNLDVDLGSLYKQWSDVDPNFRKKAPTFTGVRILNQDAWEALVAFICSSNNNISRISQMVHKLCIHYGPLLGHIDTEAFHDFPEPAALTGKGVEAHLRELGFGYRAKYIADTARMVAHDKPSGWLESLRNPESPAFGGASSDQDLQAAYKQAHDELLTLKGVGPKVADCVCLMGLGWGESVPVDTHVWQIAQRDYKFGKKSKTFNKVMYDAVGDHFRVLWGKYAGWAHSVLFTADLKQFAEQAAVKGEDATAVQVKEETIESNGVTTKRKRVTTVKAEVKTEVKVEDAEDAEGLALALPIKRRRTRQTRSGG</sequence>
<dbReference type="GO" id="GO:0006289">
    <property type="term" value="P:nucleotide-excision repair"/>
    <property type="evidence" value="ECO:0007669"/>
    <property type="project" value="InterPro"/>
</dbReference>
<dbReference type="InterPro" id="IPR023170">
    <property type="entry name" value="HhH_base_excis_C"/>
</dbReference>
<evidence type="ECO:0000256" key="4">
    <source>
        <dbReference type="ARBA" id="ARBA00022763"/>
    </source>
</evidence>
<evidence type="ECO:0000256" key="9">
    <source>
        <dbReference type="ARBA" id="ARBA00023268"/>
    </source>
</evidence>
<dbReference type="SUPFAM" id="SSF55945">
    <property type="entry name" value="TATA-box binding protein-like"/>
    <property type="match status" value="1"/>
</dbReference>
<dbReference type="GO" id="GO:0003684">
    <property type="term" value="F:damaged DNA binding"/>
    <property type="evidence" value="ECO:0007669"/>
    <property type="project" value="InterPro"/>
</dbReference>
<comment type="subcellular location">
    <subcellularLocation>
        <location evidence="1">Nucleus</location>
    </subcellularLocation>
</comment>
<evidence type="ECO:0000256" key="6">
    <source>
        <dbReference type="ARBA" id="ARBA00023204"/>
    </source>
</evidence>
<dbReference type="EC" id="4.2.99.18" evidence="3"/>
<dbReference type="InterPro" id="IPR052054">
    <property type="entry name" value="Oxidative_DNA_repair_enzyme"/>
</dbReference>
<dbReference type="GO" id="GO:0005634">
    <property type="term" value="C:nucleus"/>
    <property type="evidence" value="ECO:0007669"/>
    <property type="project" value="UniProtKB-SubCell"/>
</dbReference>
<keyword evidence="9" id="KW-0511">Multifunctional enzyme</keyword>
<proteinExistence type="inferred from homology"/>
<dbReference type="PANTHER" id="PTHR10242:SF2">
    <property type="entry name" value="N-GLYCOSYLASE_DNA LYASE"/>
    <property type="match status" value="1"/>
</dbReference>
<dbReference type="Proteomes" id="UP000887229">
    <property type="component" value="Unassembled WGS sequence"/>
</dbReference>
<organism evidence="13 14">
    <name type="scientific">Emericellopsis atlantica</name>
    <dbReference type="NCBI Taxonomy" id="2614577"/>
    <lineage>
        <taxon>Eukaryota</taxon>
        <taxon>Fungi</taxon>
        <taxon>Dikarya</taxon>
        <taxon>Ascomycota</taxon>
        <taxon>Pezizomycotina</taxon>
        <taxon>Sordariomycetes</taxon>
        <taxon>Hypocreomycetidae</taxon>
        <taxon>Hypocreales</taxon>
        <taxon>Bionectriaceae</taxon>
        <taxon>Emericellopsis</taxon>
    </lineage>
</organism>
<comment type="catalytic activity">
    <reaction evidence="11">
        <text>2'-deoxyribonucleotide-(2'-deoxyribose 5'-phosphate)-2'-deoxyribonucleotide-DNA = a 3'-end 2'-deoxyribonucleotide-(2,3-dehydro-2,3-deoxyribose 5'-phosphate)-DNA + a 5'-end 5'-phospho-2'-deoxyribonucleoside-DNA + H(+)</text>
        <dbReference type="Rhea" id="RHEA:66592"/>
        <dbReference type="Rhea" id="RHEA-COMP:13180"/>
        <dbReference type="Rhea" id="RHEA-COMP:16897"/>
        <dbReference type="Rhea" id="RHEA-COMP:17067"/>
        <dbReference type="ChEBI" id="CHEBI:15378"/>
        <dbReference type="ChEBI" id="CHEBI:136412"/>
        <dbReference type="ChEBI" id="CHEBI:157695"/>
        <dbReference type="ChEBI" id="CHEBI:167181"/>
        <dbReference type="EC" id="4.2.99.18"/>
    </reaction>
</comment>
<dbReference type="EMBL" id="MU251244">
    <property type="protein sequence ID" value="KAG9257861.1"/>
    <property type="molecule type" value="Genomic_DNA"/>
</dbReference>
<dbReference type="PANTHER" id="PTHR10242">
    <property type="entry name" value="8-OXOGUANINE DNA GLYCOSYLASE"/>
    <property type="match status" value="1"/>
</dbReference>
<dbReference type="Pfam" id="PF07934">
    <property type="entry name" value="OGG_N"/>
    <property type="match status" value="1"/>
</dbReference>
<dbReference type="GO" id="GO:0034039">
    <property type="term" value="F:8-oxo-7,8-dihydroguanine DNA N-glycosylase activity"/>
    <property type="evidence" value="ECO:0007669"/>
    <property type="project" value="TreeGrafter"/>
</dbReference>
<evidence type="ECO:0000256" key="3">
    <source>
        <dbReference type="ARBA" id="ARBA00012720"/>
    </source>
</evidence>
<keyword evidence="5" id="KW-0378">Hydrolase</keyword>
<dbReference type="InterPro" id="IPR011257">
    <property type="entry name" value="DNA_glycosylase"/>
</dbReference>
<comment type="similarity">
    <text evidence="2">Belongs to the type-1 OGG1 family.</text>
</comment>
<dbReference type="OrthoDB" id="238681at2759"/>
<evidence type="ECO:0000256" key="5">
    <source>
        <dbReference type="ARBA" id="ARBA00022801"/>
    </source>
</evidence>
<evidence type="ECO:0000256" key="2">
    <source>
        <dbReference type="ARBA" id="ARBA00010679"/>
    </source>
</evidence>
<evidence type="ECO:0000256" key="11">
    <source>
        <dbReference type="ARBA" id="ARBA00044632"/>
    </source>
</evidence>
<dbReference type="InterPro" id="IPR003265">
    <property type="entry name" value="HhH-GPD_domain"/>
</dbReference>